<dbReference type="EMBL" id="FODN01000001">
    <property type="protein sequence ID" value="SEN55928.1"/>
    <property type="molecule type" value="Genomic_DNA"/>
</dbReference>
<dbReference type="AlphaFoldDB" id="A0A1H8HK72"/>
<reference evidence="2" key="1">
    <citation type="submission" date="2016-10" db="EMBL/GenBank/DDBJ databases">
        <authorList>
            <person name="Varghese N."/>
            <person name="Submissions S."/>
        </authorList>
    </citation>
    <scope>NUCLEOTIDE SEQUENCE [LARGE SCALE GENOMIC DNA]</scope>
    <source>
        <strain evidence="2">CGMCC 1.8704</strain>
    </source>
</reference>
<evidence type="ECO:0008006" key="3">
    <source>
        <dbReference type="Google" id="ProtNLM"/>
    </source>
</evidence>
<dbReference type="STRING" id="604089.SAMN04487942_0210"/>
<dbReference type="RefSeq" id="WP_091164357.1">
    <property type="nucleotide sequence ID" value="NZ_CBCSFM010000013.1"/>
</dbReference>
<dbReference type="Gene3D" id="1.20.120.330">
    <property type="entry name" value="Nucleotidyltransferases domain 2"/>
    <property type="match status" value="1"/>
</dbReference>
<keyword evidence="2" id="KW-1185">Reference proteome</keyword>
<protein>
    <recommendedName>
        <fullName evidence="3">HEPN domain-containing protein</fullName>
    </recommendedName>
</protein>
<dbReference type="Proteomes" id="UP000198657">
    <property type="component" value="Unassembled WGS sequence"/>
</dbReference>
<organism evidence="1 2">
    <name type="scientific">Flavobacterium sinopsychrotolerans</name>
    <dbReference type="NCBI Taxonomy" id="604089"/>
    <lineage>
        <taxon>Bacteria</taxon>
        <taxon>Pseudomonadati</taxon>
        <taxon>Bacteroidota</taxon>
        <taxon>Flavobacteriia</taxon>
        <taxon>Flavobacteriales</taxon>
        <taxon>Flavobacteriaceae</taxon>
        <taxon>Flavobacterium</taxon>
    </lineage>
</organism>
<dbReference type="OrthoDB" id="1321649at2"/>
<sequence length="283" mass="32913">MKAIDNAGLQTVKNIIIESISTSGMYCFGERKKNQSVLNPFSENNSKKERNTHFYLLVLTDEHISKTVSDVSDVIKTKTKGRYTVTMLLHKGKSGNYLTPHQLYFYHAVLTKGHKVYERENKPPNIAFEEVPKRNIDYIRSYWKNRNIVANNFISSENQIDYMETGEVQESMMHIAVEQICLGLINVFLGYHPNHFSLAYLFEICEIFTPLTSEIFPRTTSEDKKLFELLKTHQGSLRWLNLKKSCRVDTELLAKKCKLFHEQACELVEAELERIENLYNKES</sequence>
<proteinExistence type="predicted"/>
<name>A0A1H8HK72_9FLAO</name>
<evidence type="ECO:0000313" key="2">
    <source>
        <dbReference type="Proteomes" id="UP000198657"/>
    </source>
</evidence>
<gene>
    <name evidence="1" type="ORF">SAMN04487942_0210</name>
</gene>
<accession>A0A1H8HK72</accession>
<evidence type="ECO:0000313" key="1">
    <source>
        <dbReference type="EMBL" id="SEN55928.1"/>
    </source>
</evidence>